<name>X1PCJ8_9ZZZZ</name>
<feature type="non-terminal residue" evidence="2">
    <location>
        <position position="1"/>
    </location>
</feature>
<comment type="caution">
    <text evidence="2">The sequence shown here is derived from an EMBL/GenBank/DDBJ whole genome shotgun (WGS) entry which is preliminary data.</text>
</comment>
<organism evidence="2">
    <name type="scientific">marine sediment metagenome</name>
    <dbReference type="NCBI Taxonomy" id="412755"/>
    <lineage>
        <taxon>unclassified sequences</taxon>
        <taxon>metagenomes</taxon>
        <taxon>ecological metagenomes</taxon>
    </lineage>
</organism>
<sequence length="29" mass="3335">TENMPLGEYAPSLQLPKKEEEENRPTMAM</sequence>
<dbReference type="EMBL" id="BARV01031662">
    <property type="protein sequence ID" value="GAI40196.1"/>
    <property type="molecule type" value="Genomic_DNA"/>
</dbReference>
<evidence type="ECO:0000313" key="2">
    <source>
        <dbReference type="EMBL" id="GAI40196.1"/>
    </source>
</evidence>
<gene>
    <name evidence="2" type="ORF">S06H3_50067</name>
</gene>
<dbReference type="AlphaFoldDB" id="X1PCJ8"/>
<reference evidence="2" key="1">
    <citation type="journal article" date="2014" name="Front. Microbiol.">
        <title>High frequency of phylogenetically diverse reductive dehalogenase-homologous genes in deep subseafloor sedimentary metagenomes.</title>
        <authorList>
            <person name="Kawai M."/>
            <person name="Futagami T."/>
            <person name="Toyoda A."/>
            <person name="Takaki Y."/>
            <person name="Nishi S."/>
            <person name="Hori S."/>
            <person name="Arai W."/>
            <person name="Tsubouchi T."/>
            <person name="Morono Y."/>
            <person name="Uchiyama I."/>
            <person name="Ito T."/>
            <person name="Fujiyama A."/>
            <person name="Inagaki F."/>
            <person name="Takami H."/>
        </authorList>
    </citation>
    <scope>NUCLEOTIDE SEQUENCE</scope>
    <source>
        <strain evidence="2">Expedition CK06-06</strain>
    </source>
</reference>
<accession>X1PCJ8</accession>
<proteinExistence type="predicted"/>
<evidence type="ECO:0000256" key="1">
    <source>
        <dbReference type="SAM" id="MobiDB-lite"/>
    </source>
</evidence>
<feature type="compositionally biased region" description="Basic and acidic residues" evidence="1">
    <location>
        <begin position="16"/>
        <end position="29"/>
    </location>
</feature>
<feature type="region of interest" description="Disordered" evidence="1">
    <location>
        <begin position="1"/>
        <end position="29"/>
    </location>
</feature>
<protein>
    <submittedName>
        <fullName evidence="2">Uncharacterized protein</fullName>
    </submittedName>
</protein>